<dbReference type="OrthoDB" id="9799199at2"/>
<comment type="pathway">
    <text evidence="4">Lipid metabolism.</text>
</comment>
<dbReference type="GO" id="GO:0016024">
    <property type="term" value="P:CDP-diacylglycerol biosynthetic process"/>
    <property type="evidence" value="ECO:0007669"/>
    <property type="project" value="UniProtKB-UniPathway"/>
</dbReference>
<dbReference type="Pfam" id="PF01148">
    <property type="entry name" value="CTP_transf_1"/>
    <property type="match status" value="1"/>
</dbReference>
<dbReference type="EMBL" id="JRMW01000027">
    <property type="protein sequence ID" value="KGF04615.1"/>
    <property type="molecule type" value="Genomic_DNA"/>
</dbReference>
<feature type="transmembrane region" description="Helical" evidence="19">
    <location>
        <begin position="79"/>
        <end position="96"/>
    </location>
</feature>
<reference evidence="20 21" key="1">
    <citation type="submission" date="2014-07" db="EMBL/GenBank/DDBJ databases">
        <authorList>
            <person name="McCorrison J."/>
            <person name="Sanka R."/>
            <person name="Torralba M."/>
            <person name="Gillis M."/>
            <person name="Haft D.H."/>
            <person name="Methe B."/>
            <person name="Sutton G."/>
            <person name="Nelson K.E."/>
        </authorList>
    </citation>
    <scope>NUCLEOTIDE SEQUENCE [LARGE SCALE GENOMIC DNA]</scope>
    <source>
        <strain evidence="20 21">S7-1-13</strain>
    </source>
</reference>
<keyword evidence="17" id="KW-1208">Phospholipid metabolism</keyword>
<dbReference type="PANTHER" id="PTHR46382:SF1">
    <property type="entry name" value="PHOSPHATIDATE CYTIDYLYLTRANSFERASE"/>
    <property type="match status" value="1"/>
</dbReference>
<evidence type="ECO:0000256" key="10">
    <source>
        <dbReference type="ARBA" id="ARBA00022679"/>
    </source>
</evidence>
<dbReference type="GO" id="GO:0004605">
    <property type="term" value="F:phosphatidate cytidylyltransferase activity"/>
    <property type="evidence" value="ECO:0007669"/>
    <property type="project" value="UniProtKB-EC"/>
</dbReference>
<comment type="caution">
    <text evidence="20">The sequence shown here is derived from an EMBL/GenBank/DDBJ whole genome shotgun (WGS) entry which is preliminary data.</text>
</comment>
<feature type="transmembrane region" description="Helical" evidence="19">
    <location>
        <begin position="12"/>
        <end position="41"/>
    </location>
</feature>
<proteinExistence type="inferred from homology"/>
<keyword evidence="11 18" id="KW-0812">Transmembrane</keyword>
<feature type="transmembrane region" description="Helical" evidence="19">
    <location>
        <begin position="103"/>
        <end position="123"/>
    </location>
</feature>
<sequence>MIKFLNRAFGGAVILTLLILITYLGRIPLALGVAAFSYIALHEMDKALRKIDLHLPMKCLYLTNGIIMAAAFINNSDLYIASIVVSVLFLFMYIILRSHYTLYDAFAAAFVMLYVSFLISHILRIKNVSYVWMLYITAWGSDTFAYLVGSLFGKHKMAWMSHISPHKTIEGSVGGIVGATILNIVYCHEFGLENYIREIVIFTIVAAIMSQIGDLIASYIKRQTGIKDFGNLIPGHGGILDRFDSIMFIAPVLYLFSRV</sequence>
<evidence type="ECO:0000256" key="9">
    <source>
        <dbReference type="ARBA" id="ARBA00022516"/>
    </source>
</evidence>
<dbReference type="Proteomes" id="UP000029579">
    <property type="component" value="Unassembled WGS sequence"/>
</dbReference>
<gene>
    <name evidence="20" type="ORF">HMPREF1630_03490</name>
</gene>
<evidence type="ECO:0000256" key="7">
    <source>
        <dbReference type="ARBA" id="ARBA00019373"/>
    </source>
</evidence>
<evidence type="ECO:0000256" key="8">
    <source>
        <dbReference type="ARBA" id="ARBA00022475"/>
    </source>
</evidence>
<dbReference type="InterPro" id="IPR000374">
    <property type="entry name" value="PC_trans"/>
</dbReference>
<dbReference type="PROSITE" id="PS01315">
    <property type="entry name" value="CDS"/>
    <property type="match status" value="1"/>
</dbReference>
<dbReference type="PANTHER" id="PTHR46382">
    <property type="entry name" value="PHOSPHATIDATE CYTIDYLYLTRANSFERASE"/>
    <property type="match status" value="1"/>
</dbReference>
<dbReference type="RefSeq" id="WP_037327038.1">
    <property type="nucleotide sequence ID" value="NZ_JRMW01000027.1"/>
</dbReference>
<keyword evidence="9" id="KW-0444">Lipid biosynthesis</keyword>
<comment type="pathway">
    <text evidence="3 18">Phospholipid metabolism; CDP-diacylglycerol biosynthesis; CDP-diacylglycerol from sn-glycerol 3-phosphate: step 3/3.</text>
</comment>
<evidence type="ECO:0000256" key="18">
    <source>
        <dbReference type="RuleBase" id="RU003938"/>
    </source>
</evidence>
<evidence type="ECO:0000256" key="6">
    <source>
        <dbReference type="ARBA" id="ARBA00012487"/>
    </source>
</evidence>
<accession>A0A095X3F4</accession>
<evidence type="ECO:0000256" key="13">
    <source>
        <dbReference type="ARBA" id="ARBA00022989"/>
    </source>
</evidence>
<keyword evidence="14" id="KW-0443">Lipid metabolism</keyword>
<organism evidence="20 21">
    <name type="scientific">Anaerococcus lactolyticus S7-1-13</name>
    <dbReference type="NCBI Taxonomy" id="1284686"/>
    <lineage>
        <taxon>Bacteria</taxon>
        <taxon>Bacillati</taxon>
        <taxon>Bacillota</taxon>
        <taxon>Tissierellia</taxon>
        <taxon>Tissierellales</taxon>
        <taxon>Peptoniphilaceae</taxon>
        <taxon>Anaerococcus</taxon>
    </lineage>
</organism>
<dbReference type="AlphaFoldDB" id="A0A095X3F4"/>
<evidence type="ECO:0000256" key="16">
    <source>
        <dbReference type="ARBA" id="ARBA00023209"/>
    </source>
</evidence>
<evidence type="ECO:0000256" key="19">
    <source>
        <dbReference type="SAM" id="Phobius"/>
    </source>
</evidence>
<name>A0A095X3F4_9FIRM</name>
<evidence type="ECO:0000256" key="4">
    <source>
        <dbReference type="ARBA" id="ARBA00005189"/>
    </source>
</evidence>
<dbReference type="UniPathway" id="UPA00557">
    <property type="reaction ID" value="UER00614"/>
</dbReference>
<keyword evidence="12 18" id="KW-0548">Nucleotidyltransferase</keyword>
<comment type="catalytic activity">
    <reaction evidence="1 18">
        <text>a 1,2-diacyl-sn-glycero-3-phosphate + CTP + H(+) = a CDP-1,2-diacyl-sn-glycerol + diphosphate</text>
        <dbReference type="Rhea" id="RHEA:16229"/>
        <dbReference type="ChEBI" id="CHEBI:15378"/>
        <dbReference type="ChEBI" id="CHEBI:33019"/>
        <dbReference type="ChEBI" id="CHEBI:37563"/>
        <dbReference type="ChEBI" id="CHEBI:58332"/>
        <dbReference type="ChEBI" id="CHEBI:58608"/>
        <dbReference type="EC" id="2.7.7.41"/>
    </reaction>
</comment>
<evidence type="ECO:0000256" key="2">
    <source>
        <dbReference type="ARBA" id="ARBA00004651"/>
    </source>
</evidence>
<evidence type="ECO:0000256" key="12">
    <source>
        <dbReference type="ARBA" id="ARBA00022695"/>
    </source>
</evidence>
<keyword evidence="15 19" id="KW-0472">Membrane</keyword>
<keyword evidence="10 18" id="KW-0808">Transferase</keyword>
<dbReference type="GO" id="GO:0005886">
    <property type="term" value="C:plasma membrane"/>
    <property type="evidence" value="ECO:0007669"/>
    <property type="project" value="UniProtKB-SubCell"/>
</dbReference>
<evidence type="ECO:0000256" key="3">
    <source>
        <dbReference type="ARBA" id="ARBA00005119"/>
    </source>
</evidence>
<keyword evidence="16" id="KW-0594">Phospholipid biosynthesis</keyword>
<evidence type="ECO:0000256" key="1">
    <source>
        <dbReference type="ARBA" id="ARBA00001698"/>
    </source>
</evidence>
<dbReference type="eggNOG" id="COG0575">
    <property type="taxonomic scope" value="Bacteria"/>
</dbReference>
<keyword evidence="8" id="KW-1003">Cell membrane</keyword>
<evidence type="ECO:0000313" key="20">
    <source>
        <dbReference type="EMBL" id="KGF04615.1"/>
    </source>
</evidence>
<protein>
    <recommendedName>
        <fullName evidence="7 18">Phosphatidate cytidylyltransferase</fullName>
        <ecNumber evidence="6 18">2.7.7.41</ecNumber>
    </recommendedName>
</protein>
<feature type="transmembrane region" description="Helical" evidence="19">
    <location>
        <begin position="199"/>
        <end position="220"/>
    </location>
</feature>
<keyword evidence="13 19" id="KW-1133">Transmembrane helix</keyword>
<evidence type="ECO:0000256" key="14">
    <source>
        <dbReference type="ARBA" id="ARBA00023098"/>
    </source>
</evidence>
<comment type="subcellular location">
    <subcellularLocation>
        <location evidence="2">Cell membrane</location>
        <topology evidence="2">Multi-pass membrane protein</topology>
    </subcellularLocation>
</comment>
<evidence type="ECO:0000256" key="17">
    <source>
        <dbReference type="ARBA" id="ARBA00023264"/>
    </source>
</evidence>
<dbReference type="EC" id="2.7.7.41" evidence="6 18"/>
<feature type="transmembrane region" description="Helical" evidence="19">
    <location>
        <begin position="53"/>
        <end position="73"/>
    </location>
</feature>
<feature type="transmembrane region" description="Helical" evidence="19">
    <location>
        <begin position="169"/>
        <end position="187"/>
    </location>
</feature>
<feature type="transmembrane region" description="Helical" evidence="19">
    <location>
        <begin position="129"/>
        <end position="148"/>
    </location>
</feature>
<evidence type="ECO:0000256" key="15">
    <source>
        <dbReference type="ARBA" id="ARBA00023136"/>
    </source>
</evidence>
<evidence type="ECO:0000256" key="5">
    <source>
        <dbReference type="ARBA" id="ARBA00010185"/>
    </source>
</evidence>
<evidence type="ECO:0000313" key="21">
    <source>
        <dbReference type="Proteomes" id="UP000029579"/>
    </source>
</evidence>
<comment type="similarity">
    <text evidence="5 18">Belongs to the CDS family.</text>
</comment>
<evidence type="ECO:0000256" key="11">
    <source>
        <dbReference type="ARBA" id="ARBA00022692"/>
    </source>
</evidence>